<reference evidence="4 5" key="1">
    <citation type="submission" date="2024-09" db="EMBL/GenBank/DDBJ databases">
        <authorList>
            <person name="Sun Q."/>
            <person name="Mori K."/>
        </authorList>
    </citation>
    <scope>NUCLEOTIDE SEQUENCE [LARGE SCALE GENOMIC DNA]</scope>
    <source>
        <strain evidence="4 5">CICC 10874</strain>
    </source>
</reference>
<keyword evidence="2" id="KW-1133">Transmembrane helix</keyword>
<sequence length="193" mass="20224">MADSEYPYPPDEFDREAATASLYGAHRAEHPFWRQNLVYLIVIAAAFLVLLVLLFSIVGMGRDGGGDRADAPTTTAAATETTPPAEESSSAAEEPAAEPDRARPVVVINAGGINGMAGAWRDTLEGAGWTSVDVATADSQQEEAVVFYRDEADAATAQALAQEVGAGEARQSDEYDNAITFVAVTEPGSGEDG</sequence>
<keyword evidence="2" id="KW-0472">Membrane</keyword>
<organism evidence="4 5">
    <name type="scientific">Brachybacterium hainanense</name>
    <dbReference type="NCBI Taxonomy" id="1541174"/>
    <lineage>
        <taxon>Bacteria</taxon>
        <taxon>Bacillati</taxon>
        <taxon>Actinomycetota</taxon>
        <taxon>Actinomycetes</taxon>
        <taxon>Micrococcales</taxon>
        <taxon>Dermabacteraceae</taxon>
        <taxon>Brachybacterium</taxon>
    </lineage>
</organism>
<accession>A0ABV6RDU3</accession>
<feature type="compositionally biased region" description="Low complexity" evidence="1">
    <location>
        <begin position="71"/>
        <end position="94"/>
    </location>
</feature>
<protein>
    <submittedName>
        <fullName evidence="4">LytR C-terminal domain-containing protein</fullName>
    </submittedName>
</protein>
<dbReference type="EMBL" id="JBHLSV010000019">
    <property type="protein sequence ID" value="MFC0675152.1"/>
    <property type="molecule type" value="Genomic_DNA"/>
</dbReference>
<feature type="transmembrane region" description="Helical" evidence="2">
    <location>
        <begin position="37"/>
        <end position="58"/>
    </location>
</feature>
<evidence type="ECO:0000313" key="4">
    <source>
        <dbReference type="EMBL" id="MFC0675152.1"/>
    </source>
</evidence>
<name>A0ABV6RDU3_9MICO</name>
<feature type="region of interest" description="Disordered" evidence="1">
    <location>
        <begin position="65"/>
        <end position="103"/>
    </location>
</feature>
<dbReference type="Proteomes" id="UP001589793">
    <property type="component" value="Unassembled WGS sequence"/>
</dbReference>
<comment type="caution">
    <text evidence="4">The sequence shown here is derived from an EMBL/GenBank/DDBJ whole genome shotgun (WGS) entry which is preliminary data.</text>
</comment>
<keyword evidence="2" id="KW-0812">Transmembrane</keyword>
<dbReference type="RefSeq" id="WP_376981918.1">
    <property type="nucleotide sequence ID" value="NZ_JBHLSV010000019.1"/>
</dbReference>
<gene>
    <name evidence="4" type="ORF">ACFFF6_14405</name>
</gene>
<feature type="domain" description="LytR/CpsA/Psr regulator C-terminal" evidence="3">
    <location>
        <begin position="104"/>
        <end position="182"/>
    </location>
</feature>
<evidence type="ECO:0000259" key="3">
    <source>
        <dbReference type="Pfam" id="PF13399"/>
    </source>
</evidence>
<evidence type="ECO:0000313" key="5">
    <source>
        <dbReference type="Proteomes" id="UP001589793"/>
    </source>
</evidence>
<evidence type="ECO:0000256" key="2">
    <source>
        <dbReference type="SAM" id="Phobius"/>
    </source>
</evidence>
<dbReference type="Pfam" id="PF13399">
    <property type="entry name" value="LytR_C"/>
    <property type="match status" value="1"/>
</dbReference>
<dbReference type="InterPro" id="IPR027381">
    <property type="entry name" value="LytR/CpsA/Psr_C"/>
</dbReference>
<proteinExistence type="predicted"/>
<dbReference type="Gene3D" id="3.30.70.2390">
    <property type="match status" value="1"/>
</dbReference>
<evidence type="ECO:0000256" key="1">
    <source>
        <dbReference type="SAM" id="MobiDB-lite"/>
    </source>
</evidence>
<keyword evidence="5" id="KW-1185">Reference proteome</keyword>